<dbReference type="InterPro" id="IPR013341">
    <property type="entry name" value="Mandelate_racemase_N_dom"/>
</dbReference>
<dbReference type="PROSITE" id="PS00909">
    <property type="entry name" value="MR_MLE_2"/>
    <property type="match status" value="1"/>
</dbReference>
<keyword evidence="3 6" id="KW-0460">Magnesium</keyword>
<evidence type="ECO:0000256" key="6">
    <source>
        <dbReference type="PIRSR" id="PIRSR634603-3"/>
    </source>
</evidence>
<protein>
    <recommendedName>
        <fullName evidence="7">Dipeptide epimerase</fullName>
        <ecNumber evidence="7">5.1.1.-</ecNumber>
    </recommendedName>
</protein>
<evidence type="ECO:0000313" key="9">
    <source>
        <dbReference type="EMBL" id="WTU41309.1"/>
    </source>
</evidence>
<evidence type="ECO:0000256" key="7">
    <source>
        <dbReference type="RuleBase" id="RU366006"/>
    </source>
</evidence>
<dbReference type="SMART" id="SM00922">
    <property type="entry name" value="MR_MLE"/>
    <property type="match status" value="1"/>
</dbReference>
<feature type="binding site" evidence="6">
    <location>
        <position position="215"/>
    </location>
    <ligand>
        <name>Mg(2+)</name>
        <dbReference type="ChEBI" id="CHEBI:18420"/>
    </ligand>
</feature>
<evidence type="ECO:0000256" key="3">
    <source>
        <dbReference type="ARBA" id="ARBA00022842"/>
    </source>
</evidence>
<dbReference type="PANTHER" id="PTHR48080:SF3">
    <property type="entry name" value="ENOLASE SUPERFAMILY MEMBER DDB_G0284701"/>
    <property type="match status" value="1"/>
</dbReference>
<dbReference type="InterPro" id="IPR029065">
    <property type="entry name" value="Enolase_C-like"/>
</dbReference>
<dbReference type="PROSITE" id="PS00908">
    <property type="entry name" value="MR_MLE_1"/>
    <property type="match status" value="1"/>
</dbReference>
<evidence type="ECO:0000256" key="4">
    <source>
        <dbReference type="ARBA" id="ARBA00023235"/>
    </source>
</evidence>
<gene>
    <name evidence="9" type="ORF">OHV25_17830</name>
</gene>
<feature type="binding site" evidence="6">
    <location>
        <position position="189"/>
    </location>
    <ligand>
        <name>Mg(2+)</name>
        <dbReference type="ChEBI" id="CHEBI:18420"/>
    </ligand>
</feature>
<dbReference type="InterPro" id="IPR034603">
    <property type="entry name" value="Dipeptide_epimerase"/>
</dbReference>
<dbReference type="Pfam" id="PF13378">
    <property type="entry name" value="MR_MLE_C"/>
    <property type="match status" value="1"/>
</dbReference>
<dbReference type="Pfam" id="PF02746">
    <property type="entry name" value="MR_MLE_N"/>
    <property type="match status" value="1"/>
</dbReference>
<feature type="active site" description="Proton acceptor; specific for (S)-substrate epimerization" evidence="5">
    <location>
        <position position="260"/>
    </location>
</feature>
<dbReference type="InterPro" id="IPR018110">
    <property type="entry name" value="Mandel_Rmase/mucon_lact_enz_CS"/>
</dbReference>
<dbReference type="InterPro" id="IPR013342">
    <property type="entry name" value="Mandelate_racemase_C"/>
</dbReference>
<feature type="binding site" evidence="6">
    <location>
        <position position="238"/>
    </location>
    <ligand>
        <name>Mg(2+)</name>
        <dbReference type="ChEBI" id="CHEBI:18420"/>
    </ligand>
</feature>
<comment type="cofactor">
    <cofactor evidence="6 7">
        <name>Mg(2+)</name>
        <dbReference type="ChEBI" id="CHEBI:18420"/>
    </cofactor>
    <text evidence="6 7">Binds 1 Mg(2+) ion per subunit.</text>
</comment>
<dbReference type="SUPFAM" id="SSF54826">
    <property type="entry name" value="Enolase N-terminal domain-like"/>
    <property type="match status" value="1"/>
</dbReference>
<dbReference type="PANTHER" id="PTHR48080">
    <property type="entry name" value="D-GALACTONATE DEHYDRATASE-RELATED"/>
    <property type="match status" value="1"/>
</dbReference>
<accession>A0AAU2H2R1</accession>
<proteinExistence type="inferred from homology"/>
<dbReference type="InterPro" id="IPR029017">
    <property type="entry name" value="Enolase-like_N"/>
</dbReference>
<sequence length="341" mass="37584">MDSLQFAVVRQEIAFGLPYTYARGHDLTCTVVRVELREKSREKSREGAHLGRGEGAPFESFFEVSAEETVAELEEIGPLVESGTADRADLLSRLRHGAARNALDAALWDLAAKRAGVPVWRLLGTPEPRPLEIMTTISLADPEQLEQEIAESRSVRILKLKLGSPDADDDVHRLERLRAARPDARIVVDVNGGWDLDTLRVMLPLLEKHRVRMLEQPVDAASEPGLRGLPRPLPIVADESFETEDDLERVRGLYDGVNVKLDKCGGLTAALRIIGRARREGLRIMVGCLPGSSLSAAVGFHAAQLAEFVDLDGHLRLVDDVEPRMPAKDGRLQAPARELWG</sequence>
<dbReference type="SFLD" id="SFLDG00180">
    <property type="entry name" value="muconate_cycloisomerase"/>
    <property type="match status" value="1"/>
</dbReference>
<dbReference type="EC" id="5.1.1.-" evidence="7"/>
<evidence type="ECO:0000256" key="5">
    <source>
        <dbReference type="PIRSR" id="PIRSR634603-1"/>
    </source>
</evidence>
<dbReference type="InterPro" id="IPR036849">
    <property type="entry name" value="Enolase-like_C_sf"/>
</dbReference>
<dbReference type="GO" id="GO:0046872">
    <property type="term" value="F:metal ion binding"/>
    <property type="evidence" value="ECO:0007669"/>
    <property type="project" value="UniProtKB-KW"/>
</dbReference>
<evidence type="ECO:0000259" key="8">
    <source>
        <dbReference type="SMART" id="SM00922"/>
    </source>
</evidence>
<comment type="similarity">
    <text evidence="1 7">Belongs to the mandelate racemase/muconate lactonizing enzyme family.</text>
</comment>
<keyword evidence="2 6" id="KW-0479">Metal-binding</keyword>
<dbReference type="GO" id="GO:0009063">
    <property type="term" value="P:amino acid catabolic process"/>
    <property type="evidence" value="ECO:0007669"/>
    <property type="project" value="InterPro"/>
</dbReference>
<dbReference type="Gene3D" id="3.30.390.10">
    <property type="entry name" value="Enolase-like, N-terminal domain"/>
    <property type="match status" value="1"/>
</dbReference>
<evidence type="ECO:0000256" key="2">
    <source>
        <dbReference type="ARBA" id="ARBA00022723"/>
    </source>
</evidence>
<dbReference type="SFLD" id="SFLDS00001">
    <property type="entry name" value="Enolase"/>
    <property type="match status" value="1"/>
</dbReference>
<organism evidence="9">
    <name type="scientific">Streptomyces sp. NBC_00060</name>
    <dbReference type="NCBI Taxonomy" id="2975636"/>
    <lineage>
        <taxon>Bacteria</taxon>
        <taxon>Bacillati</taxon>
        <taxon>Actinomycetota</taxon>
        <taxon>Actinomycetes</taxon>
        <taxon>Kitasatosporales</taxon>
        <taxon>Streptomycetaceae</taxon>
        <taxon>Streptomyces</taxon>
    </lineage>
</organism>
<dbReference type="AlphaFoldDB" id="A0AAU2H2R1"/>
<reference evidence="9" key="1">
    <citation type="submission" date="2022-10" db="EMBL/GenBank/DDBJ databases">
        <title>The complete genomes of actinobacterial strains from the NBC collection.</title>
        <authorList>
            <person name="Joergensen T.S."/>
            <person name="Alvarez Arevalo M."/>
            <person name="Sterndorff E.B."/>
            <person name="Faurdal D."/>
            <person name="Vuksanovic O."/>
            <person name="Mourched A.-S."/>
            <person name="Charusanti P."/>
            <person name="Shaw S."/>
            <person name="Blin K."/>
            <person name="Weber T."/>
        </authorList>
    </citation>
    <scope>NUCLEOTIDE SEQUENCE</scope>
    <source>
        <strain evidence="9">NBC_00060</strain>
    </source>
</reference>
<dbReference type="CDD" id="cd03319">
    <property type="entry name" value="L-Ala-DL-Glu_epimerase"/>
    <property type="match status" value="1"/>
</dbReference>
<dbReference type="SUPFAM" id="SSF51604">
    <property type="entry name" value="Enolase C-terminal domain-like"/>
    <property type="match status" value="1"/>
</dbReference>
<dbReference type="InterPro" id="IPR034593">
    <property type="entry name" value="DgoD-like"/>
</dbReference>
<evidence type="ECO:0000256" key="1">
    <source>
        <dbReference type="ARBA" id="ARBA00008031"/>
    </source>
</evidence>
<dbReference type="Gene3D" id="3.20.20.120">
    <property type="entry name" value="Enolase-like C-terminal domain"/>
    <property type="match status" value="1"/>
</dbReference>
<dbReference type="GO" id="GO:0016855">
    <property type="term" value="F:racemase and epimerase activity, acting on amino acids and derivatives"/>
    <property type="evidence" value="ECO:0007669"/>
    <property type="project" value="UniProtKB-UniRule"/>
</dbReference>
<name>A0AAU2H2R1_9ACTN</name>
<dbReference type="EMBL" id="CP108253">
    <property type="protein sequence ID" value="WTU41309.1"/>
    <property type="molecule type" value="Genomic_DNA"/>
</dbReference>
<keyword evidence="4 7" id="KW-0413">Isomerase</keyword>
<feature type="domain" description="Mandelate racemase/muconate lactonizing enzyme C-terminal" evidence="8">
    <location>
        <begin position="142"/>
        <end position="236"/>
    </location>
</feature>
<feature type="active site" description="Proton acceptor; specific for (R)-substrate epimerization" evidence="5">
    <location>
        <position position="161"/>
    </location>
</feature>